<feature type="compositionally biased region" description="Low complexity" evidence="1">
    <location>
        <begin position="299"/>
        <end position="314"/>
    </location>
</feature>
<sequence>MVPGDENFLSTKYDASQPAPSRDSCEATAPIERRRSRRDSMTRSLFRSLSSSRIPNRFRSASLTRTPTISPTIAQPGLLADETGAGNIVAAAITTADATAVYPTSAVNNERRSRGITCRPEKAVVDSDLEEEVLHNRDGGEPVVKMEEHERRSVEPRLSQVSGQVHRRAHSHNIPPSASRTWRMMDMPMSPSAPLPQQSDKSTAVRSIPQFHRPYSQPQQRAQYLPSRIEAGQRGASFEALPAPDDAMIGSLLNTTTSPTASSSTPSSSCASSQSLTPAAIITSCESLALTIGSAITQPCSTPPRSSRCSESSCVTPTSEASLGSHLLGTPDRRNSTKFDFDVDSSDGEIGDEYCRFIPGVLCLSSTASHESLAAASLVEESSPITKPRRRVKTPVYAIGQLETGISAEEARKSILSQQDELSLLQSKSSIECIAEEYRALLASRNSLLTDSIFEVDLDTLSSPTSSYLGDLRGCSSPERSNTGLQTQTLAGNMQRRFMLIPTGETKATQTHIHHDSSSLPAPSVKDELPRESDHVSGMQSSHSPQLLPLLHTKSCKVNPDRNSTSNNITEAPTSPSMLATPAMPSADKPGLQTCIDLLTRELSAAVLRRSSPTTANSPLERAAFRSNFQHNGSTDINLLQNTEPAMTLPPSSTADGASAALQILVMIEAYEQLQKQLVADAKDATSGIYRRACEYSASKKSDTEEIEAMFGLWLSSLHRIYDSLTGKDAFVGGTIHNGDDSKADGPYLENGSDYVWAVKTVFVNIRDFLEAAARNQPVPRHGSYRELKTYTRKESRFFPRKDIVSGSPLSALLREII</sequence>
<organism evidence="2 3">
    <name type="scientific">Sporothrix epigloea</name>
    <dbReference type="NCBI Taxonomy" id="1892477"/>
    <lineage>
        <taxon>Eukaryota</taxon>
        <taxon>Fungi</taxon>
        <taxon>Dikarya</taxon>
        <taxon>Ascomycota</taxon>
        <taxon>Pezizomycotina</taxon>
        <taxon>Sordariomycetes</taxon>
        <taxon>Sordariomycetidae</taxon>
        <taxon>Ophiostomatales</taxon>
        <taxon>Ophiostomataceae</taxon>
        <taxon>Sporothrix</taxon>
    </lineage>
</organism>
<evidence type="ECO:0000313" key="3">
    <source>
        <dbReference type="Proteomes" id="UP001642502"/>
    </source>
</evidence>
<evidence type="ECO:0000313" key="2">
    <source>
        <dbReference type="EMBL" id="CAK7271407.1"/>
    </source>
</evidence>
<gene>
    <name evidence="2" type="ORF">SEPCBS119000_004588</name>
</gene>
<feature type="region of interest" description="Disordered" evidence="1">
    <location>
        <begin position="249"/>
        <end position="272"/>
    </location>
</feature>
<reference evidence="2 3" key="1">
    <citation type="submission" date="2024-01" db="EMBL/GenBank/DDBJ databases">
        <authorList>
            <person name="Allen C."/>
            <person name="Tagirdzhanova G."/>
        </authorList>
    </citation>
    <scope>NUCLEOTIDE SEQUENCE [LARGE SCALE GENOMIC DNA]</scope>
    <source>
        <strain evidence="2 3">CBS 119000</strain>
    </source>
</reference>
<dbReference type="Proteomes" id="UP001642502">
    <property type="component" value="Unassembled WGS sequence"/>
</dbReference>
<feature type="region of interest" description="Disordered" evidence="1">
    <location>
        <begin position="506"/>
        <end position="578"/>
    </location>
</feature>
<feature type="compositionally biased region" description="Polar residues" evidence="1">
    <location>
        <begin position="561"/>
        <end position="578"/>
    </location>
</feature>
<dbReference type="PANTHER" id="PTHR38846">
    <property type="entry name" value="C3H1-TYPE DOMAIN-CONTAINING PROTEIN"/>
    <property type="match status" value="1"/>
</dbReference>
<comment type="caution">
    <text evidence="2">The sequence shown here is derived from an EMBL/GenBank/DDBJ whole genome shotgun (WGS) entry which is preliminary data.</text>
</comment>
<feature type="region of interest" description="Disordered" evidence="1">
    <location>
        <begin position="149"/>
        <end position="181"/>
    </location>
</feature>
<feature type="compositionally biased region" description="Low complexity" evidence="1">
    <location>
        <begin position="540"/>
        <end position="552"/>
    </location>
</feature>
<evidence type="ECO:0000256" key="1">
    <source>
        <dbReference type="SAM" id="MobiDB-lite"/>
    </source>
</evidence>
<feature type="compositionally biased region" description="Low complexity" evidence="1">
    <location>
        <begin position="251"/>
        <end position="272"/>
    </location>
</feature>
<dbReference type="PANTHER" id="PTHR38846:SF1">
    <property type="entry name" value="C3H1-TYPE DOMAIN-CONTAINING PROTEIN"/>
    <property type="match status" value="1"/>
</dbReference>
<feature type="compositionally biased region" description="Basic and acidic residues" evidence="1">
    <location>
        <begin position="525"/>
        <end position="535"/>
    </location>
</feature>
<feature type="region of interest" description="Disordered" evidence="1">
    <location>
        <begin position="1"/>
        <end position="48"/>
    </location>
</feature>
<accession>A0ABP0DVU6</accession>
<dbReference type="EMBL" id="CAWUON010000072">
    <property type="protein sequence ID" value="CAK7271407.1"/>
    <property type="molecule type" value="Genomic_DNA"/>
</dbReference>
<keyword evidence="3" id="KW-1185">Reference proteome</keyword>
<feature type="region of interest" description="Disordered" evidence="1">
    <location>
        <begin position="297"/>
        <end position="329"/>
    </location>
</feature>
<name>A0ABP0DVU6_9PEZI</name>
<protein>
    <submittedName>
        <fullName evidence="2">Uncharacterized protein</fullName>
    </submittedName>
</protein>
<proteinExistence type="predicted"/>